<organism evidence="8">
    <name type="scientific">Triticum aestivum</name>
    <name type="common">Wheat</name>
    <dbReference type="NCBI Taxonomy" id="4565"/>
    <lineage>
        <taxon>Eukaryota</taxon>
        <taxon>Viridiplantae</taxon>
        <taxon>Streptophyta</taxon>
        <taxon>Embryophyta</taxon>
        <taxon>Tracheophyta</taxon>
        <taxon>Spermatophyta</taxon>
        <taxon>Magnoliopsida</taxon>
        <taxon>Liliopsida</taxon>
        <taxon>Poales</taxon>
        <taxon>Poaceae</taxon>
        <taxon>BOP clade</taxon>
        <taxon>Pooideae</taxon>
        <taxon>Triticodae</taxon>
        <taxon>Triticeae</taxon>
        <taxon>Triticinae</taxon>
        <taxon>Triticum</taxon>
    </lineage>
</organism>
<dbReference type="InterPro" id="IPR056789">
    <property type="entry name" value="LRR_R13L1-DRL21"/>
</dbReference>
<dbReference type="PANTHER" id="PTHR36766">
    <property type="entry name" value="PLANT BROAD-SPECTRUM MILDEW RESISTANCE PROTEIN RPW8"/>
    <property type="match status" value="1"/>
</dbReference>
<evidence type="ECO:0000256" key="4">
    <source>
        <dbReference type="SAM" id="Coils"/>
    </source>
</evidence>
<dbReference type="Gramene" id="TraesJAG4A03G02218620.1">
    <property type="protein sequence ID" value="TraesJAG4A03G02218620.1.CDS1"/>
    <property type="gene ID" value="TraesJAG4A03G02218620"/>
</dbReference>
<dbReference type="Gramene" id="TraesCS4A03G1207600.1">
    <property type="protein sequence ID" value="TraesCS4A03G1207600.1.CDS1"/>
    <property type="gene ID" value="TraesCS4A03G1207600"/>
</dbReference>
<name>A0A3B6I4Z6_WHEAT</name>
<dbReference type="Pfam" id="PF00931">
    <property type="entry name" value="NB-ARC"/>
    <property type="match status" value="1"/>
</dbReference>
<evidence type="ECO:0000259" key="6">
    <source>
        <dbReference type="Pfam" id="PF23559"/>
    </source>
</evidence>
<dbReference type="Gramene" id="TraesLDM4A03G02218240.1">
    <property type="protein sequence ID" value="TraesLDM4A03G02218240.1.CDS1"/>
    <property type="gene ID" value="TraesLDM4A03G02218240"/>
</dbReference>
<dbReference type="GO" id="GO:0009626">
    <property type="term" value="P:plant-type hypersensitive response"/>
    <property type="evidence" value="ECO:0007669"/>
    <property type="project" value="UniProtKB-ARBA"/>
</dbReference>
<dbReference type="EnsemblPlants" id="TraesCS4A02G478900.1">
    <property type="protein sequence ID" value="TraesCS4A02G478900.1.cds1"/>
    <property type="gene ID" value="TraesCS4A02G478900"/>
</dbReference>
<keyword evidence="9" id="KW-1185">Reference proteome</keyword>
<reference evidence="8" key="2">
    <citation type="submission" date="2018-10" db="UniProtKB">
        <authorList>
            <consortium name="EnsemblPlants"/>
        </authorList>
    </citation>
    <scope>IDENTIFICATION</scope>
</reference>
<evidence type="ECO:0000256" key="2">
    <source>
        <dbReference type="ARBA" id="ARBA00022737"/>
    </source>
</evidence>
<feature type="domain" description="R13L1/DRL21-like LRR repeat region" evidence="7">
    <location>
        <begin position="723"/>
        <end position="840"/>
    </location>
</feature>
<dbReference type="FunFam" id="1.10.10.10:FF:000322">
    <property type="entry name" value="Probable disease resistance protein At1g63360"/>
    <property type="match status" value="1"/>
</dbReference>
<dbReference type="Gene3D" id="1.10.10.10">
    <property type="entry name" value="Winged helix-like DNA-binding domain superfamily/Winged helix DNA-binding domain"/>
    <property type="match status" value="1"/>
</dbReference>
<evidence type="ECO:0000256" key="1">
    <source>
        <dbReference type="ARBA" id="ARBA00022614"/>
    </source>
</evidence>
<dbReference type="InterPro" id="IPR036388">
    <property type="entry name" value="WH-like_DNA-bd_sf"/>
</dbReference>
<protein>
    <submittedName>
        <fullName evidence="8">Uncharacterized protein</fullName>
    </submittedName>
</protein>
<dbReference type="SUPFAM" id="SSF52058">
    <property type="entry name" value="L domain-like"/>
    <property type="match status" value="2"/>
</dbReference>
<dbReference type="InterPro" id="IPR058922">
    <property type="entry name" value="WHD_DRP"/>
</dbReference>
<sequence length="1303" mass="148085">MEVALASAAVSVSLKVAASPALKKLLANASTYLGVDMMRELHDLETTIMPQLELVIEAANKGNHRHKLDKWLQELKEGFYMAEDLLDKHEYNLLKRLAKGKDSLPSNASSISSTFMKPLRAVSSRLSNLSSENRKLIQQLNELKATLAKAKEFRELLCIPAGYNVESSTIPSVVPETTSIPPLKVIGRNKDRNHMINRLTKTTITTKSSTPMYSSLAIVGPGGIGKSTLAQLVYNSKSVKKYFDVRMWVSISRKLDVRRHTREIIESASQGECPRIDNLDTLQRKLADILQDSGKFLLVLDDVWFEPGSEGEWDQLLAPLVSQQSGSKVLVTSRRDTFPAALCCEEVHSLKNIGDAQFLALFRHHAFSGPEIRNPQLRDKLEGFAGKIAKRLGKSPLAAKVVGSQLKGKTCITAWKDALTIKIEKFSEPVRALLWSYEKLDPCIQRCFLYCSLFPKGHKYLIDELVHLWMAEGLIDSCNQNKRVEDIGRDYFKEMISVSFFQQIITEKVTTSYWKFETPTYYVMHDLLHDLAESLSKEDYFRLEDDKVTEIPSTVRHLSVCVDSMKIHKDSICKLHHLRTIICIDPLMDDVSGIFNQVLQYLKKLRVLYLSSYSSSKLPESVGELKHLRYLNIIRTLISELPRSLCTLYHLQLLLLNDKVESFPEKLCNLWKLRHLEHRKDWHNDIIDTSYKEAPHRIPNIGKLTSLQQFEEFAVQKKKGYELQQLRDMNEIRGCLSVTNLENVTGKDHALESKLHQKSHLGRLRLVWSCKNNTNAEDSLHLKILEGLMPPPQLEDLVIDGYRSSKYPGWLLDASYFEFLKSLSFVNCTALQSLPSNTELFRNCSSLVLCNVLNLKTLPCLPLGLQKLQIEKCPLLIFISNDEVEHQEQRENITSMDHLASQLILIWEVDSRSDIRSVLSVEQSFLKQQMILMHADVSHVQNLEIALEVEKDEVLVKEDVINAWTCCHEQRMRLTYGRSMALLLVPPSRLHELHLSSCCITDGALAVCLDGLASLKCLLLINIMTLTALPSEEVLQHLKKLDFLCIEDCWCLRSLGGLRVATSLSYLLLSSCPSLELAHGEECLPLSLERLTIRNCMLAYDSLYIDWPQMNEIHIRNCRSTTCLSVGGLASIKSFILAHLPDLWMLEGLSSMRLHNLHLVDVPKLIPECISQIRVQSSLYISSPMILNKMFSAEGFSVPAFLCLQGCKKPFVSFEEFANFKSVQRLRFSLCEMISLPKNLKCFPNLNMLDIVSCPNISSLPDLPSSLHQISVWGHCERLKESCRSPDGESWPKIAHIRRKYFL</sequence>
<evidence type="ECO:0000256" key="3">
    <source>
        <dbReference type="ARBA" id="ARBA00022821"/>
    </source>
</evidence>
<dbReference type="Pfam" id="PF25019">
    <property type="entry name" value="LRR_R13L1-DRL21"/>
    <property type="match status" value="1"/>
</dbReference>
<feature type="coiled-coil region" evidence="4">
    <location>
        <begin position="119"/>
        <end position="153"/>
    </location>
</feature>
<dbReference type="Gene3D" id="3.40.50.300">
    <property type="entry name" value="P-loop containing nucleotide triphosphate hydrolases"/>
    <property type="match status" value="1"/>
</dbReference>
<dbReference type="Gramene" id="TraesCS4A02G478900.1">
    <property type="protein sequence ID" value="TraesCS4A02G478900.1.cds1"/>
    <property type="gene ID" value="TraesCS4A02G478900"/>
</dbReference>
<feature type="domain" description="NB-ARC" evidence="5">
    <location>
        <begin position="196"/>
        <end position="368"/>
    </location>
</feature>
<dbReference type="GO" id="GO:0002758">
    <property type="term" value="P:innate immune response-activating signaling pathway"/>
    <property type="evidence" value="ECO:0007669"/>
    <property type="project" value="UniProtKB-ARBA"/>
</dbReference>
<dbReference type="Gramene" id="TraesWEE_scaffold_053511_01G000400.1">
    <property type="protein sequence ID" value="TraesWEE_scaffold_053511_01G000400.1"/>
    <property type="gene ID" value="TraesWEE_scaffold_053511_01G000400"/>
</dbReference>
<reference evidence="8" key="1">
    <citation type="submission" date="2018-08" db="EMBL/GenBank/DDBJ databases">
        <authorList>
            <person name="Rossello M."/>
        </authorList>
    </citation>
    <scope>NUCLEOTIDE SEQUENCE [LARGE SCALE GENOMIC DNA]</scope>
    <source>
        <strain evidence="8">cv. Chinese Spring</strain>
    </source>
</reference>
<dbReference type="GO" id="GO:0042742">
    <property type="term" value="P:defense response to bacterium"/>
    <property type="evidence" value="ECO:0007669"/>
    <property type="project" value="UniProtKB-ARBA"/>
</dbReference>
<dbReference type="Proteomes" id="UP000019116">
    <property type="component" value="Chromosome 4A"/>
</dbReference>
<evidence type="ECO:0000313" key="9">
    <source>
        <dbReference type="Proteomes" id="UP000019116"/>
    </source>
</evidence>
<evidence type="ECO:0000313" key="8">
    <source>
        <dbReference type="EnsemblPlants" id="TraesCS4A02G478900.1.cds1"/>
    </source>
</evidence>
<dbReference type="InterPro" id="IPR027417">
    <property type="entry name" value="P-loop_NTPase"/>
</dbReference>
<dbReference type="STRING" id="4565.A0A3B6I4Z6"/>
<keyword evidence="3" id="KW-0611">Plant defense</keyword>
<dbReference type="PRINTS" id="PR00364">
    <property type="entry name" value="DISEASERSIST"/>
</dbReference>
<dbReference type="GO" id="GO:0043531">
    <property type="term" value="F:ADP binding"/>
    <property type="evidence" value="ECO:0007669"/>
    <property type="project" value="InterPro"/>
</dbReference>
<dbReference type="Gramene" id="TraesSTA4A03G02215250.1">
    <property type="protein sequence ID" value="TraesSTA4A03G02215250.1.CDS1"/>
    <property type="gene ID" value="TraesSTA4A03G02215250"/>
</dbReference>
<keyword evidence="1" id="KW-0433">Leucine-rich repeat</keyword>
<dbReference type="PaxDb" id="4565-Traes_4AL_99321A74E.2"/>
<dbReference type="InterPro" id="IPR032675">
    <property type="entry name" value="LRR_dom_sf"/>
</dbReference>
<dbReference type="OrthoDB" id="785704at2759"/>
<dbReference type="Gramene" id="TraesCAD_scaffold_062223_01G000100.1">
    <property type="protein sequence ID" value="TraesCAD_scaffold_062223_01G000100.1"/>
    <property type="gene ID" value="TraesCAD_scaffold_062223_01G000100"/>
</dbReference>
<dbReference type="SUPFAM" id="SSF52540">
    <property type="entry name" value="P-loop containing nucleoside triphosphate hydrolases"/>
    <property type="match status" value="1"/>
</dbReference>
<dbReference type="Gene3D" id="3.80.10.10">
    <property type="entry name" value="Ribonuclease Inhibitor"/>
    <property type="match status" value="2"/>
</dbReference>
<proteinExistence type="predicted"/>
<evidence type="ECO:0000259" key="5">
    <source>
        <dbReference type="Pfam" id="PF00931"/>
    </source>
</evidence>
<dbReference type="PANTHER" id="PTHR36766:SF60">
    <property type="entry name" value="NB-ARC DOMAIN-CONTAINING PROTEIN"/>
    <property type="match status" value="1"/>
</dbReference>
<keyword evidence="4" id="KW-0175">Coiled coil</keyword>
<dbReference type="Pfam" id="PF23559">
    <property type="entry name" value="WHD_DRP"/>
    <property type="match status" value="1"/>
</dbReference>
<dbReference type="InterPro" id="IPR002182">
    <property type="entry name" value="NB-ARC"/>
</dbReference>
<accession>A0A3B6I4Z6</accession>
<evidence type="ECO:0000259" key="7">
    <source>
        <dbReference type="Pfam" id="PF25019"/>
    </source>
</evidence>
<keyword evidence="2" id="KW-0677">Repeat</keyword>
<feature type="domain" description="Disease resistance protein winged helix" evidence="6">
    <location>
        <begin position="453"/>
        <end position="532"/>
    </location>
</feature>